<keyword evidence="7" id="KW-0479">Metal-binding</keyword>
<gene>
    <name evidence="7" type="primary">ileS</name>
    <name evidence="10" type="ORF">ENM11_08405</name>
</gene>
<feature type="short sequence motif" description="'HIGH' region" evidence="7">
    <location>
        <begin position="49"/>
        <end position="59"/>
    </location>
</feature>
<dbReference type="GO" id="GO:0004822">
    <property type="term" value="F:isoleucine-tRNA ligase activity"/>
    <property type="evidence" value="ECO:0007669"/>
    <property type="project" value="UniProtKB-UniRule"/>
</dbReference>
<keyword evidence="3 7" id="KW-0067">ATP-binding</keyword>
<comment type="catalytic activity">
    <reaction evidence="6 7">
        <text>tRNA(Ile) + L-isoleucine + ATP = L-isoleucyl-tRNA(Ile) + AMP + diphosphate</text>
        <dbReference type="Rhea" id="RHEA:11060"/>
        <dbReference type="Rhea" id="RHEA-COMP:9666"/>
        <dbReference type="Rhea" id="RHEA-COMP:9695"/>
        <dbReference type="ChEBI" id="CHEBI:30616"/>
        <dbReference type="ChEBI" id="CHEBI:33019"/>
        <dbReference type="ChEBI" id="CHEBI:58045"/>
        <dbReference type="ChEBI" id="CHEBI:78442"/>
        <dbReference type="ChEBI" id="CHEBI:78528"/>
        <dbReference type="ChEBI" id="CHEBI:456215"/>
        <dbReference type="EC" id="6.1.1.5"/>
    </reaction>
</comment>
<name>A0A7C5Q7M5_CALS0</name>
<evidence type="ECO:0000313" key="10">
    <source>
        <dbReference type="EMBL" id="HHK69147.1"/>
    </source>
</evidence>
<dbReference type="InterPro" id="IPR009008">
    <property type="entry name" value="Val/Leu/Ile-tRNA-synth_edit"/>
</dbReference>
<dbReference type="InterPro" id="IPR033709">
    <property type="entry name" value="Anticodon_Ile_ABEc"/>
</dbReference>
<keyword evidence="7" id="KW-0963">Cytoplasm</keyword>
<dbReference type="InterPro" id="IPR023586">
    <property type="entry name" value="Ile-tRNA-ligase_type2"/>
</dbReference>
<dbReference type="AlphaFoldDB" id="A0A7C5Q7M5"/>
<comment type="caution">
    <text evidence="10">The sequence shown here is derived from an EMBL/GenBank/DDBJ whole genome shotgun (WGS) entry which is preliminary data.</text>
</comment>
<dbReference type="EMBL" id="DRWN01000068">
    <property type="protein sequence ID" value="HHK69147.1"/>
    <property type="molecule type" value="Genomic_DNA"/>
</dbReference>
<feature type="domain" description="Methionyl/Valyl/Leucyl/Isoleucyl-tRNA synthetase anticodon-binding" evidence="9">
    <location>
        <begin position="682"/>
        <end position="830"/>
    </location>
</feature>
<dbReference type="Gene3D" id="1.10.730.10">
    <property type="entry name" value="Isoleucyl-tRNA Synthetase, Domain 1"/>
    <property type="match status" value="1"/>
</dbReference>
<dbReference type="InterPro" id="IPR014729">
    <property type="entry name" value="Rossmann-like_a/b/a_fold"/>
</dbReference>
<sequence>MKELAGLKRYDPKAVEQAVLKKWQSLEIPRKAMEANRGGPLFSFLEGPPTVNGYMHVGHTRGRVYKDIVLRYKTMQGHDVWRRAGWDCQGLPTEIEVEKRLGITSKRDIEKIGLEKFVEEANEVVDHYLSHWRKASERLGLWLDYDNAYETRRDEYMEHVWHLLKKAYEEGNLVESLRVVPVCPHCETALSQHELAQGYEEVTDPSVYVKIPLVEGGYVIIWTTTPWTLPGNEAVAVAPEASYAELEVEGETWYVAEKLLDRFAADTGITSFKLRRTVAGKSLEGKRYIHPLADEVPVHRQHSHGIVSSEHVTLVEGSGFVHIAPAHGPEDFDIGVRHQLTIFCPVSTTGVFTSDGGVYAGLKVEEASERIIQDLQRKRLLVKRGEILHSYPHCWRCGTKLIYLSSVQWFLKVEKIKEKMIAGNRGVKWWPEWAGTNRFGDWLANAQDWCISRSKIWGTPLNVWKCESCGGKKVVGSMKELEDAVEKPAIKKLHRPWIDMYVFRCSECGGMMRRVSFVLDTWLDSGVAFFASVNALKNPQLYRKLYPYDFITEAIDQTRGWFYTLLFTSTLLEGIPPYKSVLNQGHVLDEFGKKMSKSRGNVVWAEEAFERFGVDPLRIYLASKAEVWSTINFVPSEVFQTAENLNILWNVFVFASTYSKLDQFDAKTHRLENYLDVLRPEDRWILARVNDMVAKVSSSLDEMEIHKAVREILSFVTDDLSRTYLRSVRRLAWTEAQTREKMAAYACLYYVLRKTLQALAPFAPFISEALYELIKVDGDRESIHLERWPEVDEKLLDRRLLEQMDVVKDVLAAVLAARQRGGRKLRSPVARVVVVSKNEKTYQAVREFESFLREAANCQRVELLPAGVEFDEVGWVVEADLSQAGPKLVRKLPELIEYLKVTDGKLLIQQLKEAGGLTVKLSDGEVFLPASYFTSKKKVPENYSMAEDANAEVYVDLTLTEELEAVATAREIIRRVQVMRKEADLNILDRIECVIQVDDEEFLRHISLKKTFIEEETRSVITFSDTRTPMPPGYFSREWDVEGVNVRIGFKTIVNNTYNQGG</sequence>
<dbReference type="CDD" id="cd00818">
    <property type="entry name" value="IleRS_core"/>
    <property type="match status" value="1"/>
</dbReference>
<evidence type="ECO:0000256" key="6">
    <source>
        <dbReference type="ARBA" id="ARBA00048359"/>
    </source>
</evidence>
<dbReference type="PRINTS" id="PR00984">
    <property type="entry name" value="TRNASYNTHILE"/>
</dbReference>
<dbReference type="Pfam" id="PF08264">
    <property type="entry name" value="Anticodon_1"/>
    <property type="match status" value="1"/>
</dbReference>
<keyword evidence="4 7" id="KW-0648">Protein biosynthesis</keyword>
<feature type="domain" description="Aminoacyl-tRNA synthetase class Ia" evidence="8">
    <location>
        <begin position="19"/>
        <end position="632"/>
    </location>
</feature>
<keyword evidence="1 7" id="KW-0436">Ligase</keyword>
<dbReference type="HAMAP" id="MF_02003">
    <property type="entry name" value="Ile_tRNA_synth_type2"/>
    <property type="match status" value="1"/>
</dbReference>
<dbReference type="InterPro" id="IPR001412">
    <property type="entry name" value="aa-tRNA-synth_I_CS"/>
</dbReference>
<keyword evidence="2 7" id="KW-0547">Nucleotide-binding</keyword>
<dbReference type="InterPro" id="IPR002300">
    <property type="entry name" value="aa-tRNA-synth_Ia"/>
</dbReference>
<comment type="cofactor">
    <cofactor evidence="7">
        <name>Zn(2+)</name>
        <dbReference type="ChEBI" id="CHEBI:29105"/>
    </cofactor>
</comment>
<comment type="function">
    <text evidence="7">Catalyzes the attachment of isoleucine to tRNA(Ile). As IleRS can inadvertently accommodate and process structurally similar amino acids such as valine, to avoid such errors it has two additional distinct tRNA(Ile)-dependent editing activities. One activity is designated as 'pretransfer' editing and involves the hydrolysis of activated Val-AMP. The other activity is designated 'posttransfer' editing and involves deacylation of mischarged Val-tRNA(Ile).</text>
</comment>
<keyword evidence="7" id="KW-0862">Zinc</keyword>
<dbReference type="InterPro" id="IPR013155">
    <property type="entry name" value="M/V/L/I-tRNA-synth_anticd-bd"/>
</dbReference>
<accession>A0A7C5Q7M5</accession>
<dbReference type="SUPFAM" id="SSF50677">
    <property type="entry name" value="ValRS/IleRS/LeuRS editing domain"/>
    <property type="match status" value="1"/>
</dbReference>
<evidence type="ECO:0000256" key="4">
    <source>
        <dbReference type="ARBA" id="ARBA00022917"/>
    </source>
</evidence>
<dbReference type="Pfam" id="PF19302">
    <property type="entry name" value="DUF5915"/>
    <property type="match status" value="1"/>
</dbReference>
<evidence type="ECO:0000256" key="3">
    <source>
        <dbReference type="ARBA" id="ARBA00022840"/>
    </source>
</evidence>
<feature type="short sequence motif" description="'KMSKS' region" evidence="7">
    <location>
        <begin position="594"/>
        <end position="598"/>
    </location>
</feature>
<dbReference type="SUPFAM" id="SSF52374">
    <property type="entry name" value="Nucleotidylyl transferase"/>
    <property type="match status" value="1"/>
</dbReference>
<comment type="subcellular location">
    <subcellularLocation>
        <location evidence="7">Cytoplasm</location>
    </subcellularLocation>
</comment>
<evidence type="ECO:0000256" key="5">
    <source>
        <dbReference type="ARBA" id="ARBA00023146"/>
    </source>
</evidence>
<evidence type="ECO:0000259" key="9">
    <source>
        <dbReference type="Pfam" id="PF08264"/>
    </source>
</evidence>
<dbReference type="GO" id="GO:0000049">
    <property type="term" value="F:tRNA binding"/>
    <property type="evidence" value="ECO:0007669"/>
    <property type="project" value="InterPro"/>
</dbReference>
<evidence type="ECO:0000256" key="2">
    <source>
        <dbReference type="ARBA" id="ARBA00022741"/>
    </source>
</evidence>
<evidence type="ECO:0000259" key="8">
    <source>
        <dbReference type="Pfam" id="PF00133"/>
    </source>
</evidence>
<dbReference type="GO" id="GO:0002161">
    <property type="term" value="F:aminoacyl-tRNA deacylase activity"/>
    <property type="evidence" value="ECO:0007669"/>
    <property type="project" value="InterPro"/>
</dbReference>
<dbReference type="GO" id="GO:0005524">
    <property type="term" value="F:ATP binding"/>
    <property type="evidence" value="ECO:0007669"/>
    <property type="project" value="UniProtKB-UniRule"/>
</dbReference>
<reference evidence="10" key="1">
    <citation type="journal article" date="2020" name="mSystems">
        <title>Genome- and Community-Level Interaction Insights into Carbon Utilization and Element Cycling Functions of Hydrothermarchaeota in Hydrothermal Sediment.</title>
        <authorList>
            <person name="Zhou Z."/>
            <person name="Liu Y."/>
            <person name="Xu W."/>
            <person name="Pan J."/>
            <person name="Luo Z.H."/>
            <person name="Li M."/>
        </authorList>
    </citation>
    <scope>NUCLEOTIDE SEQUENCE [LARGE SCALE GENOMIC DNA]</scope>
    <source>
        <strain evidence="10">SpSt-1056</strain>
    </source>
</reference>
<comment type="subunit">
    <text evidence="7">Monomer.</text>
</comment>
<proteinExistence type="inferred from homology"/>
<dbReference type="GO" id="GO:0005737">
    <property type="term" value="C:cytoplasm"/>
    <property type="evidence" value="ECO:0007669"/>
    <property type="project" value="UniProtKB-SubCell"/>
</dbReference>
<evidence type="ECO:0000256" key="1">
    <source>
        <dbReference type="ARBA" id="ARBA00022598"/>
    </source>
</evidence>
<dbReference type="GO" id="GO:0006428">
    <property type="term" value="P:isoleucyl-tRNA aminoacylation"/>
    <property type="evidence" value="ECO:0007669"/>
    <property type="project" value="UniProtKB-UniRule"/>
</dbReference>
<comment type="similarity">
    <text evidence="7">Belongs to the class-I aminoacyl-tRNA synthetase family. IleS type 2 subfamily.</text>
</comment>
<organism evidence="10">
    <name type="scientific">Caldiarchaeum subterraneum</name>
    <dbReference type="NCBI Taxonomy" id="311458"/>
    <lineage>
        <taxon>Archaea</taxon>
        <taxon>Nitrososphaerota</taxon>
        <taxon>Candidatus Caldarchaeales</taxon>
        <taxon>Candidatus Caldarchaeaceae</taxon>
        <taxon>Candidatus Caldarchaeum</taxon>
    </lineage>
</organism>
<dbReference type="PROSITE" id="PS00178">
    <property type="entry name" value="AA_TRNA_LIGASE_I"/>
    <property type="match status" value="1"/>
</dbReference>
<dbReference type="PANTHER" id="PTHR42780">
    <property type="entry name" value="SOLEUCYL-TRNA SYNTHETASE"/>
    <property type="match status" value="1"/>
</dbReference>
<dbReference type="Pfam" id="PF00133">
    <property type="entry name" value="tRNA-synt_1"/>
    <property type="match status" value="1"/>
</dbReference>
<dbReference type="SUPFAM" id="SSF47323">
    <property type="entry name" value="Anticodon-binding domain of a subclass of class I aminoacyl-tRNA synthetases"/>
    <property type="match status" value="1"/>
</dbReference>
<keyword evidence="5 7" id="KW-0030">Aminoacyl-tRNA synthetase</keyword>
<dbReference type="EC" id="6.1.1.5" evidence="7"/>
<dbReference type="InterPro" id="IPR002301">
    <property type="entry name" value="Ile-tRNA-ligase"/>
</dbReference>
<comment type="domain">
    <text evidence="7">IleRS has two distinct active sites: one for aminoacylation and one for editing. The misactivated valine is translocated from the active site to the editing site, which sterically excludes the correctly activated isoleucine. The single editing site contains two valyl binding pockets, one specific for each substrate (Val-AMP or Val-tRNA(Ile)).</text>
</comment>
<protein>
    <recommendedName>
        <fullName evidence="7">Isoleucine--tRNA ligase</fullName>
        <ecNumber evidence="7">6.1.1.5</ecNumber>
    </recommendedName>
    <alternativeName>
        <fullName evidence="7">Isoleucyl-tRNA synthetase</fullName>
        <shortName evidence="7">IleRS</shortName>
    </alternativeName>
</protein>
<dbReference type="PANTHER" id="PTHR42780:SF1">
    <property type="entry name" value="ISOLEUCINE--TRNA LIGASE, CYTOPLASMIC"/>
    <property type="match status" value="1"/>
</dbReference>
<dbReference type="CDD" id="cd07961">
    <property type="entry name" value="Anticodon_Ia_Ile_ABEc"/>
    <property type="match status" value="1"/>
</dbReference>
<dbReference type="GO" id="GO:0008270">
    <property type="term" value="F:zinc ion binding"/>
    <property type="evidence" value="ECO:0007669"/>
    <property type="project" value="UniProtKB-UniRule"/>
</dbReference>
<dbReference type="InterPro" id="IPR009080">
    <property type="entry name" value="tRNAsynth_Ia_anticodon-bd"/>
</dbReference>
<dbReference type="Gene3D" id="3.40.50.620">
    <property type="entry name" value="HUPs"/>
    <property type="match status" value="2"/>
</dbReference>
<feature type="binding site" evidence="7">
    <location>
        <position position="597"/>
    </location>
    <ligand>
        <name>ATP</name>
        <dbReference type="ChEBI" id="CHEBI:30616"/>
    </ligand>
</feature>
<evidence type="ECO:0000256" key="7">
    <source>
        <dbReference type="HAMAP-Rule" id="MF_02003"/>
    </source>
</evidence>
<dbReference type="NCBIfam" id="TIGR00392">
    <property type="entry name" value="ileS"/>
    <property type="match status" value="1"/>
</dbReference>